<dbReference type="InterPro" id="IPR051043">
    <property type="entry name" value="Sulfatase_Mod_Factor_Kinase"/>
</dbReference>
<keyword evidence="2" id="KW-0418">Kinase</keyword>
<evidence type="ECO:0000313" key="3">
    <source>
        <dbReference type="Proteomes" id="UP000253941"/>
    </source>
</evidence>
<accession>A0A369TCJ0</accession>
<keyword evidence="3" id="KW-1185">Reference proteome</keyword>
<comment type="caution">
    <text evidence="2">The sequence shown here is derived from an EMBL/GenBank/DDBJ whole genome shotgun (WGS) entry which is preliminary data.</text>
</comment>
<dbReference type="Gene3D" id="3.90.1580.10">
    <property type="entry name" value="paralog of FGE (formylglycine-generating enzyme)"/>
    <property type="match status" value="1"/>
</dbReference>
<dbReference type="AlphaFoldDB" id="A0A369TCJ0"/>
<dbReference type="PANTHER" id="PTHR23150">
    <property type="entry name" value="SULFATASE MODIFYING FACTOR 1, 2"/>
    <property type="match status" value="1"/>
</dbReference>
<dbReference type="RefSeq" id="WP_114580951.1">
    <property type="nucleotide sequence ID" value="NZ_QPMH01000003.1"/>
</dbReference>
<gene>
    <name evidence="2" type="ORF">DRB17_04290</name>
</gene>
<protein>
    <submittedName>
        <fullName evidence="2">Serine/threonine protein kinase</fullName>
    </submittedName>
</protein>
<name>A0A369TCJ0_9PROT</name>
<dbReference type="Pfam" id="PF03781">
    <property type="entry name" value="FGE-sulfatase"/>
    <property type="match status" value="1"/>
</dbReference>
<dbReference type="InterPro" id="IPR016187">
    <property type="entry name" value="CTDL_fold"/>
</dbReference>
<dbReference type="SUPFAM" id="SSF56436">
    <property type="entry name" value="C-type lectin-like"/>
    <property type="match status" value="1"/>
</dbReference>
<dbReference type="EMBL" id="QPMH01000003">
    <property type="protein sequence ID" value="RDD63000.1"/>
    <property type="molecule type" value="Genomic_DNA"/>
</dbReference>
<sequence length="325" mass="36734">MEEIDGARINQMNYREAMARPKHYAETTFEINCRCYAKHIRTDRETLAAHVEDTAAPLQERFAAGNILALIGDPRITCDDPLMLYVPGGTFTMGSDPRAVQGTVERYRKFGVLAAWVEKETPSFSARVAPFKIAKYLVTNEEFRLYLLDTKSQFVPTSWHLGRYPEHHANHPVYSVTPDIADDYANWLSGKTGRNFRLPTEAEWEFAAGAARNREFPWGDEPLDQVCNTAELCLVSTTPVGMFPEGNSPYGLADAAGNVEELVADIYAPYPGGRFVSDDIARRDPEYRMTRGGGFTRFKDLARCKRRHGYFDSCLYPVGFRLCED</sequence>
<feature type="domain" description="Sulfatase-modifying factor enzyme-like" evidence="1">
    <location>
        <begin position="82"/>
        <end position="322"/>
    </location>
</feature>
<dbReference type="InterPro" id="IPR042095">
    <property type="entry name" value="SUMF_sf"/>
</dbReference>
<keyword evidence="2" id="KW-0808">Transferase</keyword>
<dbReference type="Proteomes" id="UP000253941">
    <property type="component" value="Unassembled WGS sequence"/>
</dbReference>
<keyword evidence="2" id="KW-0723">Serine/threonine-protein kinase</keyword>
<dbReference type="GO" id="GO:0004674">
    <property type="term" value="F:protein serine/threonine kinase activity"/>
    <property type="evidence" value="ECO:0007669"/>
    <property type="project" value="UniProtKB-KW"/>
</dbReference>
<organism evidence="2 3">
    <name type="scientific">Ferruginivarius sediminum</name>
    <dbReference type="NCBI Taxonomy" id="2661937"/>
    <lineage>
        <taxon>Bacteria</taxon>
        <taxon>Pseudomonadati</taxon>
        <taxon>Pseudomonadota</taxon>
        <taxon>Alphaproteobacteria</taxon>
        <taxon>Rhodospirillales</taxon>
        <taxon>Rhodospirillaceae</taxon>
        <taxon>Ferruginivarius</taxon>
    </lineage>
</organism>
<dbReference type="GO" id="GO:0120147">
    <property type="term" value="F:formylglycine-generating oxidase activity"/>
    <property type="evidence" value="ECO:0007669"/>
    <property type="project" value="TreeGrafter"/>
</dbReference>
<evidence type="ECO:0000313" key="2">
    <source>
        <dbReference type="EMBL" id="RDD63000.1"/>
    </source>
</evidence>
<dbReference type="InterPro" id="IPR005532">
    <property type="entry name" value="SUMF_dom"/>
</dbReference>
<reference evidence="2 3" key="1">
    <citation type="submission" date="2018-07" db="EMBL/GenBank/DDBJ databases">
        <title>Venubactetium sediminum gen. nov., sp. nov., isolated from a marine solar saltern.</title>
        <authorList>
            <person name="Wang S."/>
        </authorList>
    </citation>
    <scope>NUCLEOTIDE SEQUENCE [LARGE SCALE GENOMIC DNA]</scope>
    <source>
        <strain evidence="2 3">WD2A32</strain>
    </source>
</reference>
<evidence type="ECO:0000259" key="1">
    <source>
        <dbReference type="Pfam" id="PF03781"/>
    </source>
</evidence>
<proteinExistence type="predicted"/>
<dbReference type="PANTHER" id="PTHR23150:SF19">
    <property type="entry name" value="FORMYLGLYCINE-GENERATING ENZYME"/>
    <property type="match status" value="1"/>
</dbReference>